<dbReference type="PANTHER" id="PTHR34595">
    <property type="entry name" value="BLR5612 PROTEIN"/>
    <property type="match status" value="1"/>
</dbReference>
<dbReference type="Proteomes" id="UP000193978">
    <property type="component" value="Chromosome"/>
</dbReference>
<dbReference type="Pfam" id="PF14403">
    <property type="entry name" value="CP_ATPgrasp_2"/>
    <property type="match status" value="1"/>
</dbReference>
<dbReference type="SUPFAM" id="SSF56059">
    <property type="entry name" value="Glutathione synthetase ATP-binding domain-like"/>
    <property type="match status" value="1"/>
</dbReference>
<dbReference type="RefSeq" id="WP_085770106.1">
    <property type="nucleotide sequence ID" value="NZ_AP027149.1"/>
</dbReference>
<dbReference type="KEGG" id="mbry:B1812_01970"/>
<evidence type="ECO:0000313" key="3">
    <source>
        <dbReference type="EMBL" id="ARN80050.1"/>
    </source>
</evidence>
<organism evidence="3 4">
    <name type="scientific">Methylocystis bryophila</name>
    <dbReference type="NCBI Taxonomy" id="655015"/>
    <lineage>
        <taxon>Bacteria</taxon>
        <taxon>Pseudomonadati</taxon>
        <taxon>Pseudomonadota</taxon>
        <taxon>Alphaproteobacteria</taxon>
        <taxon>Hyphomicrobiales</taxon>
        <taxon>Methylocystaceae</taxon>
        <taxon>Methylocystis</taxon>
    </lineage>
</organism>
<reference evidence="3 4" key="1">
    <citation type="submission" date="2017-02" db="EMBL/GenBank/DDBJ databases">
        <authorList>
            <person name="Peterson S.W."/>
        </authorList>
    </citation>
    <scope>NUCLEOTIDE SEQUENCE [LARGE SCALE GENOMIC DNA]</scope>
    <source>
        <strain evidence="3 4">S285</strain>
    </source>
</reference>
<dbReference type="OrthoDB" id="9804079at2"/>
<proteinExistence type="predicted"/>
<dbReference type="InterPro" id="IPR025841">
    <property type="entry name" value="CP_ATPgrasp_2"/>
</dbReference>
<evidence type="ECO:0000313" key="4">
    <source>
        <dbReference type="Proteomes" id="UP000193978"/>
    </source>
</evidence>
<accession>A0A1W6MR15</accession>
<dbReference type="Pfam" id="PF04168">
    <property type="entry name" value="Alpha-E"/>
    <property type="match status" value="1"/>
</dbReference>
<feature type="domain" description="Circularly permuted ATP-grasp type 2" evidence="2">
    <location>
        <begin position="94"/>
        <end position="473"/>
    </location>
</feature>
<keyword evidence="4" id="KW-1185">Reference proteome</keyword>
<dbReference type="PANTHER" id="PTHR34595:SF2">
    <property type="entry name" value="BLR2978 PROTEIN"/>
    <property type="match status" value="1"/>
</dbReference>
<dbReference type="EMBL" id="CP019948">
    <property type="protein sequence ID" value="ARN80050.1"/>
    <property type="molecule type" value="Genomic_DNA"/>
</dbReference>
<protein>
    <submittedName>
        <fullName evidence="3">Uncharacterized protein</fullName>
    </submittedName>
</protein>
<evidence type="ECO:0000259" key="1">
    <source>
        <dbReference type="Pfam" id="PF04168"/>
    </source>
</evidence>
<dbReference type="Gene3D" id="3.40.50.11290">
    <property type="match status" value="1"/>
</dbReference>
<name>A0A1W6MR15_9HYPH</name>
<gene>
    <name evidence="3" type="ORF">B1812_01970</name>
</gene>
<feature type="domain" description="DUF403" evidence="1">
    <location>
        <begin position="521"/>
        <end position="817"/>
    </location>
</feature>
<dbReference type="InterPro" id="IPR051680">
    <property type="entry name" value="ATP-dep_Glu-Cys_Ligase-2"/>
</dbReference>
<dbReference type="STRING" id="655015.B1812_01970"/>
<sequence length="833" mass="91455">MAVEQSAWRDDDSVPVSAWLAGYSPLAGTHDELIGPDGRPRAHWLTFFDSLSALGENELEHRFAAAGRRIRDYGVTYRVHGEARERPWPLSRLPLLITESDWRGLAAGVTQRATLLERFLRDVYGEARLVAEGALPAAALAGSPNYIRPMHGVAPQGGRWLGFYAVDVTRGADGSWRVLGDRAQAPSGAGYAIENRLILARTFPSLYREMNVRRVGPFFRDFRVGLAATAQRSAPRICLMTPGPYSETYSEQALLARHLGFLLVEGADLIVNENRLHVRTIAGQKRVDVVWRRIDADWCDPLEMNAASRLGVPGLFDAIRQGAVAVTNMPGAGLVESRAVFSFLPALAPKLLGEELRLPQTGAWWCGDPRAREDILARLDALAITGAHGEKAPGFAKDGATIGAALDSSGRERLAAALEARGMDYVGQEIGKFSTTPSFVDGALAPRPFVLRVFAAATSDGWSVMPGGFCRVSDDPNMQAVSMGAGASSADVWVLAERRVEETSLVASLRDDRIIRVLGNLPSRAADNLFWMGRYLERAEATLRLVRALCHRLTDEWSDRRWVVERLKRMLLAWGAVSELSEQSAAAITVAATSDPSAYGSALSIAGQIRAAASIVRDRISPEVWQLVARLEMRLERAAKLTDSEPEMLENVQLALYALAALSGYMSENFNRVAGWDFLDLGKRIERAIVTCRFARQFADAEANDDSLDALLELIDSQITYRSRYLGEVSRVRTLDMVMLDPFNPRSVGFQLAQIDAHLAALPTLHSDGMPEAPRRLALKLRAEIEVEDARRVDAQRVLEFEQSIMLLADALADRYFVQATADAPKDEPSGLA</sequence>
<evidence type="ECO:0000259" key="2">
    <source>
        <dbReference type="Pfam" id="PF14403"/>
    </source>
</evidence>
<dbReference type="AlphaFoldDB" id="A0A1W6MR15"/>
<dbReference type="InterPro" id="IPR007296">
    <property type="entry name" value="DUF403"/>
</dbReference>